<name>A0A2P6QAZ7_ROSCH</name>
<evidence type="ECO:0000313" key="2">
    <source>
        <dbReference type="EMBL" id="PRQ31349.1"/>
    </source>
</evidence>
<proteinExistence type="predicted"/>
<keyword evidence="3" id="KW-1185">Reference proteome</keyword>
<comment type="caution">
    <text evidence="2">The sequence shown here is derived from an EMBL/GenBank/DDBJ whole genome shotgun (WGS) entry which is preliminary data.</text>
</comment>
<keyword evidence="1" id="KW-0812">Transmembrane</keyword>
<keyword evidence="1" id="KW-0472">Membrane</keyword>
<gene>
    <name evidence="2" type="ORF">RchiOBHm_Chr5g0034511</name>
</gene>
<dbReference type="AlphaFoldDB" id="A0A2P6QAZ7"/>
<accession>A0A2P6QAZ7</accession>
<evidence type="ECO:0000313" key="3">
    <source>
        <dbReference type="Proteomes" id="UP000238479"/>
    </source>
</evidence>
<protein>
    <submittedName>
        <fullName evidence="2">Uncharacterized protein</fullName>
    </submittedName>
</protein>
<dbReference type="EMBL" id="PDCK01000043">
    <property type="protein sequence ID" value="PRQ31349.1"/>
    <property type="molecule type" value="Genomic_DNA"/>
</dbReference>
<evidence type="ECO:0000256" key="1">
    <source>
        <dbReference type="SAM" id="Phobius"/>
    </source>
</evidence>
<reference evidence="2 3" key="1">
    <citation type="journal article" date="2018" name="Nat. Genet.">
        <title>The Rosa genome provides new insights in the design of modern roses.</title>
        <authorList>
            <person name="Bendahmane M."/>
        </authorList>
    </citation>
    <scope>NUCLEOTIDE SEQUENCE [LARGE SCALE GENOMIC DNA]</scope>
    <source>
        <strain evidence="3">cv. Old Blush</strain>
    </source>
</reference>
<feature type="transmembrane region" description="Helical" evidence="1">
    <location>
        <begin position="29"/>
        <end position="48"/>
    </location>
</feature>
<organism evidence="2 3">
    <name type="scientific">Rosa chinensis</name>
    <name type="common">China rose</name>
    <dbReference type="NCBI Taxonomy" id="74649"/>
    <lineage>
        <taxon>Eukaryota</taxon>
        <taxon>Viridiplantae</taxon>
        <taxon>Streptophyta</taxon>
        <taxon>Embryophyta</taxon>
        <taxon>Tracheophyta</taxon>
        <taxon>Spermatophyta</taxon>
        <taxon>Magnoliopsida</taxon>
        <taxon>eudicotyledons</taxon>
        <taxon>Gunneridae</taxon>
        <taxon>Pentapetalae</taxon>
        <taxon>rosids</taxon>
        <taxon>fabids</taxon>
        <taxon>Rosales</taxon>
        <taxon>Rosaceae</taxon>
        <taxon>Rosoideae</taxon>
        <taxon>Rosoideae incertae sedis</taxon>
        <taxon>Rosa</taxon>
    </lineage>
</organism>
<sequence>MTSITPLNLCNYSIFKGWTPSSGCPSPSFFFFFLFLIFLPPSSSAFFFSSSLPPRFDLETQIIKFFPPPYSSSLFFFSPSPI</sequence>
<keyword evidence="1" id="KW-1133">Transmembrane helix</keyword>
<dbReference type="Gramene" id="PRQ31349">
    <property type="protein sequence ID" value="PRQ31349"/>
    <property type="gene ID" value="RchiOBHm_Chr5g0034511"/>
</dbReference>
<dbReference type="Proteomes" id="UP000238479">
    <property type="component" value="Chromosome 5"/>
</dbReference>